<organism evidence="3 4">
    <name type="scientific">Lacimicrobium alkaliphilum</name>
    <dbReference type="NCBI Taxonomy" id="1526571"/>
    <lineage>
        <taxon>Bacteria</taxon>
        <taxon>Pseudomonadati</taxon>
        <taxon>Pseudomonadota</taxon>
        <taxon>Gammaproteobacteria</taxon>
        <taxon>Alteromonadales</taxon>
        <taxon>Alteromonadaceae</taxon>
        <taxon>Lacimicrobium</taxon>
    </lineage>
</organism>
<keyword evidence="2" id="KW-0732">Signal</keyword>
<gene>
    <name evidence="3" type="ORF">GCM10011357_17870</name>
</gene>
<comment type="caution">
    <text evidence="3">The sequence shown here is derived from an EMBL/GenBank/DDBJ whole genome shotgun (WGS) entry which is preliminary data.</text>
</comment>
<name>A0ABQ1RAA4_9ALTE</name>
<feature type="region of interest" description="Disordered" evidence="1">
    <location>
        <begin position="282"/>
        <end position="304"/>
    </location>
</feature>
<evidence type="ECO:0000256" key="2">
    <source>
        <dbReference type="SAM" id="SignalP"/>
    </source>
</evidence>
<dbReference type="RefSeq" id="WP_099034280.1">
    <property type="nucleotide sequence ID" value="NZ_BMGJ01000006.1"/>
</dbReference>
<proteinExistence type="predicted"/>
<sequence length="530" mass="59234">MTSGYSTLKWAHLMTVLAISASSYASFDASSASELQVLTADNRLDVGNAKILAGKLEQICTSRFHNQAQAFQCKSACGGLDEAVSGVSTHINRQANPTIIKNSLKTLVQRTLQCNQRWQRDFPQEFKPFALLLKSLHEGRMPQPGKPAPQLQNNPAHYAENLKQLAPQLSSLGNVCHESLFRDSCLKSCDISTDSVNLAETLQQGTWQSLSSMNEETPWVKALRTTSTALHQKTRQCAKHYGRTPAGVLSSVQLISKTVQDKANEVYSRHLETEKLRREELARQRDAELQQRNAERQQRKTEEQHRYQQEVARLHQCRNDSPFDGYSGCSYLTAIYDGNFQQAISLELQTSNQFKDGWLSKTNRELAKGTPLEFLTALQDTGYRAFTFIDKLITVYSAYYSAAYPGCLGDNPIEITLTTEVSTEYKNGFGSVVHFTKHLETDYLLIPRRLYDKFGLAGIGTRGLGISTIAEQALKAGSEQQGLSTLDVTMGLSSAMDNYGCDSATMRKLEQQMLSYQAHRQQYNRQFGGG</sequence>
<protein>
    <submittedName>
        <fullName evidence="3">Uncharacterized protein</fullName>
    </submittedName>
</protein>
<evidence type="ECO:0000256" key="1">
    <source>
        <dbReference type="SAM" id="MobiDB-lite"/>
    </source>
</evidence>
<dbReference type="Proteomes" id="UP000614272">
    <property type="component" value="Unassembled WGS sequence"/>
</dbReference>
<keyword evidence="4" id="KW-1185">Reference proteome</keyword>
<accession>A0ABQ1RAA4</accession>
<feature type="chain" id="PRO_5046415813" evidence="2">
    <location>
        <begin position="26"/>
        <end position="530"/>
    </location>
</feature>
<feature type="signal peptide" evidence="2">
    <location>
        <begin position="1"/>
        <end position="25"/>
    </location>
</feature>
<dbReference type="EMBL" id="BMGJ01000006">
    <property type="protein sequence ID" value="GGD63000.1"/>
    <property type="molecule type" value="Genomic_DNA"/>
</dbReference>
<reference evidence="4" key="1">
    <citation type="journal article" date="2019" name="Int. J. Syst. Evol. Microbiol.">
        <title>The Global Catalogue of Microorganisms (GCM) 10K type strain sequencing project: providing services to taxonomists for standard genome sequencing and annotation.</title>
        <authorList>
            <consortium name="The Broad Institute Genomics Platform"/>
            <consortium name="The Broad Institute Genome Sequencing Center for Infectious Disease"/>
            <person name="Wu L."/>
            <person name="Ma J."/>
        </authorList>
    </citation>
    <scope>NUCLEOTIDE SEQUENCE [LARGE SCALE GENOMIC DNA]</scope>
    <source>
        <strain evidence="4">CGMCC 1.12923</strain>
    </source>
</reference>
<evidence type="ECO:0000313" key="4">
    <source>
        <dbReference type="Proteomes" id="UP000614272"/>
    </source>
</evidence>
<evidence type="ECO:0000313" key="3">
    <source>
        <dbReference type="EMBL" id="GGD63000.1"/>
    </source>
</evidence>